<feature type="transmembrane region" description="Helical" evidence="8">
    <location>
        <begin position="237"/>
        <end position="254"/>
    </location>
</feature>
<evidence type="ECO:0000256" key="1">
    <source>
        <dbReference type="ARBA" id="ARBA00004651"/>
    </source>
</evidence>
<dbReference type="AlphaFoldDB" id="A0A126UX40"/>
<evidence type="ECO:0000256" key="2">
    <source>
        <dbReference type="ARBA" id="ARBA00009142"/>
    </source>
</evidence>
<dbReference type="OrthoDB" id="9800873at2"/>
<reference evidence="9 10" key="1">
    <citation type="submission" date="2016-02" db="EMBL/GenBank/DDBJ databases">
        <title>Complete genome sequence of Halocynthiibacter arcticus PAMC 20958t from arctic marine sediment.</title>
        <authorList>
            <person name="Lee Y.M."/>
            <person name="Baek K."/>
            <person name="Lee H.K."/>
            <person name="Shin S.C."/>
        </authorList>
    </citation>
    <scope>NUCLEOTIDE SEQUENCE [LARGE SCALE GENOMIC DNA]</scope>
    <source>
        <strain evidence="9">PAMC 20958</strain>
    </source>
</reference>
<keyword evidence="3" id="KW-0813">Transport</keyword>
<dbReference type="EMBL" id="CP014327">
    <property type="protein sequence ID" value="AML50631.1"/>
    <property type="molecule type" value="Genomic_DNA"/>
</dbReference>
<keyword evidence="4 8" id="KW-1003">Cell membrane</keyword>
<dbReference type="RefSeq" id="WP_052274568.1">
    <property type="nucleotide sequence ID" value="NZ_CP014327.1"/>
</dbReference>
<feature type="transmembrane region" description="Helical" evidence="8">
    <location>
        <begin position="12"/>
        <end position="30"/>
    </location>
</feature>
<keyword evidence="5 8" id="KW-0812">Transmembrane</keyword>
<dbReference type="InterPro" id="IPR002781">
    <property type="entry name" value="TM_pro_TauE-like"/>
</dbReference>
<sequence length="256" mass="27157">MENILADIPLWVLLIACLITVIAGFVKGAIGFAMPMIMISGLASVLSAEAALAALILPTVMTNAAQALRQGLHEALQSAWRFRLYLGIVLVCIMGSAQLVTLMPQNAMFLMIGIPVLLFSITQILGWHLSIKKEHRKRAEVIIGCVAGFTGGLSGIWGPPTVAYLTAIGTEKQEQIRVQGVIYGAGAVVLLLAHIKSGVFTVSTGSFSALMLAPALLGMLLGMRVQDRLDQAKFKKATLIVLAIAGLNLIRRGVSG</sequence>
<feature type="transmembrane region" description="Helical" evidence="8">
    <location>
        <begin position="82"/>
        <end position="101"/>
    </location>
</feature>
<evidence type="ECO:0000256" key="6">
    <source>
        <dbReference type="ARBA" id="ARBA00022989"/>
    </source>
</evidence>
<keyword evidence="6 8" id="KW-1133">Transmembrane helix</keyword>
<accession>A0A126UX40</accession>
<keyword evidence="10" id="KW-1185">Reference proteome</keyword>
<dbReference type="PANTHER" id="PTHR30269:SF32">
    <property type="entry name" value="MEMBRANE TRANSPORTER PROTEIN-RELATED"/>
    <property type="match status" value="1"/>
</dbReference>
<evidence type="ECO:0000256" key="7">
    <source>
        <dbReference type="ARBA" id="ARBA00023136"/>
    </source>
</evidence>
<dbReference type="Pfam" id="PF01925">
    <property type="entry name" value="TauE"/>
    <property type="match status" value="1"/>
</dbReference>
<dbReference type="InterPro" id="IPR052017">
    <property type="entry name" value="TSUP"/>
</dbReference>
<keyword evidence="7 8" id="KW-0472">Membrane</keyword>
<organism evidence="9 10">
    <name type="scientific">Falsihalocynthiibacter arcticus</name>
    <dbReference type="NCBI Taxonomy" id="1579316"/>
    <lineage>
        <taxon>Bacteria</taxon>
        <taxon>Pseudomonadati</taxon>
        <taxon>Pseudomonadota</taxon>
        <taxon>Alphaproteobacteria</taxon>
        <taxon>Rhodobacterales</taxon>
        <taxon>Roseobacteraceae</taxon>
        <taxon>Falsihalocynthiibacter</taxon>
    </lineage>
</organism>
<evidence type="ECO:0000256" key="4">
    <source>
        <dbReference type="ARBA" id="ARBA00022475"/>
    </source>
</evidence>
<dbReference type="GO" id="GO:0005886">
    <property type="term" value="C:plasma membrane"/>
    <property type="evidence" value="ECO:0007669"/>
    <property type="project" value="UniProtKB-SubCell"/>
</dbReference>
<proteinExistence type="inferred from homology"/>
<evidence type="ECO:0000256" key="3">
    <source>
        <dbReference type="ARBA" id="ARBA00022448"/>
    </source>
</evidence>
<feature type="transmembrane region" description="Helical" evidence="8">
    <location>
        <begin position="107"/>
        <end position="129"/>
    </location>
</feature>
<feature type="transmembrane region" description="Helical" evidence="8">
    <location>
        <begin position="207"/>
        <end position="225"/>
    </location>
</feature>
<evidence type="ECO:0000313" key="10">
    <source>
        <dbReference type="Proteomes" id="UP000070371"/>
    </source>
</evidence>
<feature type="transmembrane region" description="Helical" evidence="8">
    <location>
        <begin position="36"/>
        <end position="61"/>
    </location>
</feature>
<name>A0A126UX40_9RHOB</name>
<dbReference type="PANTHER" id="PTHR30269">
    <property type="entry name" value="TRANSMEMBRANE PROTEIN YFCA"/>
    <property type="match status" value="1"/>
</dbReference>
<dbReference type="Proteomes" id="UP000070371">
    <property type="component" value="Chromosome"/>
</dbReference>
<protein>
    <recommendedName>
        <fullName evidence="8">Probable membrane transporter protein</fullName>
    </recommendedName>
</protein>
<comment type="similarity">
    <text evidence="2 8">Belongs to the 4-toluene sulfonate uptake permease (TSUP) (TC 2.A.102) family.</text>
</comment>
<feature type="transmembrane region" description="Helical" evidence="8">
    <location>
        <begin position="141"/>
        <end position="158"/>
    </location>
</feature>
<dbReference type="KEGG" id="hat:RC74_04470"/>
<comment type="subcellular location">
    <subcellularLocation>
        <location evidence="1 8">Cell membrane</location>
        <topology evidence="1 8">Multi-pass membrane protein</topology>
    </subcellularLocation>
</comment>
<gene>
    <name evidence="9" type="ORF">RC74_04470</name>
</gene>
<evidence type="ECO:0000256" key="8">
    <source>
        <dbReference type="RuleBase" id="RU363041"/>
    </source>
</evidence>
<feature type="transmembrane region" description="Helical" evidence="8">
    <location>
        <begin position="178"/>
        <end position="195"/>
    </location>
</feature>
<evidence type="ECO:0000313" key="9">
    <source>
        <dbReference type="EMBL" id="AML50631.1"/>
    </source>
</evidence>
<evidence type="ECO:0000256" key="5">
    <source>
        <dbReference type="ARBA" id="ARBA00022692"/>
    </source>
</evidence>